<organism evidence="2 3">
    <name type="scientific">Araneus ventricosus</name>
    <name type="common">Orbweaver spider</name>
    <name type="synonym">Epeira ventricosa</name>
    <dbReference type="NCBI Taxonomy" id="182803"/>
    <lineage>
        <taxon>Eukaryota</taxon>
        <taxon>Metazoa</taxon>
        <taxon>Ecdysozoa</taxon>
        <taxon>Arthropoda</taxon>
        <taxon>Chelicerata</taxon>
        <taxon>Arachnida</taxon>
        <taxon>Araneae</taxon>
        <taxon>Araneomorphae</taxon>
        <taxon>Entelegynae</taxon>
        <taxon>Araneoidea</taxon>
        <taxon>Araneidae</taxon>
        <taxon>Araneus</taxon>
    </lineage>
</organism>
<reference evidence="2 3" key="1">
    <citation type="journal article" date="2019" name="Sci. Rep.">
        <title>Orb-weaving spider Araneus ventricosus genome elucidates the spidroin gene catalogue.</title>
        <authorList>
            <person name="Kono N."/>
            <person name="Nakamura H."/>
            <person name="Ohtoshi R."/>
            <person name="Moran D.A.P."/>
            <person name="Shinohara A."/>
            <person name="Yoshida Y."/>
            <person name="Fujiwara M."/>
            <person name="Mori M."/>
            <person name="Tomita M."/>
            <person name="Arakawa K."/>
        </authorList>
    </citation>
    <scope>NUCLEOTIDE SEQUENCE [LARGE SCALE GENOMIC DNA]</scope>
</reference>
<accession>A0A4Y2K2C2</accession>
<evidence type="ECO:0000256" key="1">
    <source>
        <dbReference type="SAM" id="MobiDB-lite"/>
    </source>
</evidence>
<name>A0A4Y2K2C2_ARAVE</name>
<evidence type="ECO:0000313" key="2">
    <source>
        <dbReference type="EMBL" id="GBM96464.1"/>
    </source>
</evidence>
<gene>
    <name evidence="2" type="ORF">AVEN_173160_1</name>
</gene>
<dbReference type="Proteomes" id="UP000499080">
    <property type="component" value="Unassembled WGS sequence"/>
</dbReference>
<proteinExistence type="predicted"/>
<sequence length="95" mass="10017">MSKISAAGERSQAQDLACARPHLRNAASPGIFSCAGIDGSRWEKDRDCRWDGQKPAAAVVCATPHEGECGCEVVSQRPPSVPAPKNDPGEAACRK</sequence>
<keyword evidence="3" id="KW-1185">Reference proteome</keyword>
<comment type="caution">
    <text evidence="2">The sequence shown here is derived from an EMBL/GenBank/DDBJ whole genome shotgun (WGS) entry which is preliminary data.</text>
</comment>
<protein>
    <submittedName>
        <fullName evidence="2">Uncharacterized protein</fullName>
    </submittedName>
</protein>
<feature type="region of interest" description="Disordered" evidence="1">
    <location>
        <begin position="74"/>
        <end position="95"/>
    </location>
</feature>
<dbReference type="EMBL" id="BGPR01004145">
    <property type="protein sequence ID" value="GBM96464.1"/>
    <property type="molecule type" value="Genomic_DNA"/>
</dbReference>
<dbReference type="AlphaFoldDB" id="A0A4Y2K2C2"/>
<evidence type="ECO:0000313" key="3">
    <source>
        <dbReference type="Proteomes" id="UP000499080"/>
    </source>
</evidence>